<feature type="region of interest" description="Disordered" evidence="1">
    <location>
        <begin position="156"/>
        <end position="184"/>
    </location>
</feature>
<proteinExistence type="predicted"/>
<protein>
    <submittedName>
        <fullName evidence="2">Uncharacterized protein</fullName>
    </submittedName>
</protein>
<evidence type="ECO:0000313" key="2">
    <source>
        <dbReference type="EMBL" id="STO22405.1"/>
    </source>
</evidence>
<evidence type="ECO:0000313" key="3">
    <source>
        <dbReference type="Proteomes" id="UP000254554"/>
    </source>
</evidence>
<dbReference type="AlphaFoldDB" id="A0A377GC72"/>
<gene>
    <name evidence="2" type="ORF">NCTC11370_02492</name>
</gene>
<dbReference type="GeneID" id="93293257"/>
<organism evidence="2 3">
    <name type="scientific">Fluoribacter dumoffii</name>
    <dbReference type="NCBI Taxonomy" id="463"/>
    <lineage>
        <taxon>Bacteria</taxon>
        <taxon>Pseudomonadati</taxon>
        <taxon>Pseudomonadota</taxon>
        <taxon>Gammaproteobacteria</taxon>
        <taxon>Legionellales</taxon>
        <taxon>Legionellaceae</taxon>
        <taxon>Fluoribacter</taxon>
    </lineage>
</organism>
<reference evidence="2 3" key="1">
    <citation type="submission" date="2018-06" db="EMBL/GenBank/DDBJ databases">
        <authorList>
            <consortium name="Pathogen Informatics"/>
            <person name="Doyle S."/>
        </authorList>
    </citation>
    <scope>NUCLEOTIDE SEQUENCE [LARGE SCALE GENOMIC DNA]</scope>
    <source>
        <strain evidence="2 3">NCTC11370</strain>
    </source>
</reference>
<sequence>MPDLKYSDSSKLIIEALALASHRAGMKPGNPFKSRPLNVPTEDELIAQDKVAMDLFDLEEITEFFSFGNDDGIGALTIRPKPDLLLYHDKDIQEIIRILKLAFDQFKISLENKGVPVENFTVTRNKDELIVCKAFIKELIGKNLLPKAYAPNLEHGNQPAYMTPFTTTPVPSPRNKSAEENDEQILVEDKDLEHDSGIDSVFNPSPFPQLKLFSGCS</sequence>
<dbReference type="RefSeq" id="WP_010654512.1">
    <property type="nucleotide sequence ID" value="NZ_JAPHOO010000001.1"/>
</dbReference>
<evidence type="ECO:0000256" key="1">
    <source>
        <dbReference type="SAM" id="MobiDB-lite"/>
    </source>
</evidence>
<dbReference type="OrthoDB" id="5654036at2"/>
<accession>A0A377GC72</accession>
<keyword evidence="3" id="KW-1185">Reference proteome</keyword>
<dbReference type="EMBL" id="UGGT01000001">
    <property type="protein sequence ID" value="STO22405.1"/>
    <property type="molecule type" value="Genomic_DNA"/>
</dbReference>
<dbReference type="Proteomes" id="UP000254554">
    <property type="component" value="Unassembled WGS sequence"/>
</dbReference>
<name>A0A377GC72_9GAMM</name>